<dbReference type="PANTHER" id="PTHR10374">
    <property type="entry name" value="LACTOYLGLUTATHIONE LYASE GLYOXALASE I"/>
    <property type="match status" value="1"/>
</dbReference>
<feature type="region of interest" description="Disordered" evidence="12">
    <location>
        <begin position="305"/>
        <end position="329"/>
    </location>
</feature>
<evidence type="ECO:0000256" key="2">
    <source>
        <dbReference type="ARBA" id="ARBA00010363"/>
    </source>
</evidence>
<evidence type="ECO:0000256" key="10">
    <source>
        <dbReference type="PIRSR" id="PIRSR604361-3"/>
    </source>
</evidence>
<feature type="compositionally biased region" description="Polar residues" evidence="12">
    <location>
        <begin position="18"/>
        <end position="40"/>
    </location>
</feature>
<evidence type="ECO:0000313" key="14">
    <source>
        <dbReference type="EMBL" id="KAB8346374.1"/>
    </source>
</evidence>
<comment type="function">
    <text evidence="11">Catalyzes the conversion of hemimercaptal, formed from methylglyoxal and glutathione, to S-lactoylglutathione.</text>
</comment>
<evidence type="ECO:0000256" key="7">
    <source>
        <dbReference type="ARBA" id="ARBA00023239"/>
    </source>
</evidence>
<feature type="binding site" evidence="10">
    <location>
        <position position="873"/>
    </location>
    <ligand>
        <name>Zn(2+)</name>
        <dbReference type="ChEBI" id="CHEBI:29105"/>
        <note>ligand shared between dimeric partners</note>
    </ligand>
</feature>
<feature type="region of interest" description="Disordered" evidence="12">
    <location>
        <begin position="343"/>
        <end position="372"/>
    </location>
</feature>
<dbReference type="EC" id="4.4.1.5" evidence="3 11"/>
<evidence type="ECO:0000256" key="6">
    <source>
        <dbReference type="ARBA" id="ARBA00022833"/>
    </source>
</evidence>
<evidence type="ECO:0000256" key="3">
    <source>
        <dbReference type="ARBA" id="ARBA00012081"/>
    </source>
</evidence>
<evidence type="ECO:0000256" key="8">
    <source>
        <dbReference type="ARBA" id="ARBA00048273"/>
    </source>
</evidence>
<dbReference type="Pfam" id="PF00903">
    <property type="entry name" value="Glyoxalase"/>
    <property type="match status" value="2"/>
</dbReference>
<keyword evidence="5 10" id="KW-0479">Metal-binding</keyword>
<accession>A0A5N6KVM4</accession>
<evidence type="ECO:0000256" key="4">
    <source>
        <dbReference type="ARBA" id="ARBA00018701"/>
    </source>
</evidence>
<dbReference type="Proteomes" id="UP000327013">
    <property type="component" value="Unassembled WGS sequence"/>
</dbReference>
<feature type="region of interest" description="Disordered" evidence="12">
    <location>
        <begin position="1"/>
        <end position="112"/>
    </location>
</feature>
<dbReference type="GO" id="GO:0004462">
    <property type="term" value="F:lactoylglutathione lyase activity"/>
    <property type="evidence" value="ECO:0007669"/>
    <property type="project" value="UniProtKB-UniRule"/>
</dbReference>
<name>A0A5N6KVM4_9ROSI</name>
<feature type="compositionally biased region" description="Acidic residues" evidence="12">
    <location>
        <begin position="178"/>
        <end position="188"/>
    </location>
</feature>
<feature type="region of interest" description="Disordered" evidence="12">
    <location>
        <begin position="457"/>
        <end position="510"/>
    </location>
</feature>
<feature type="compositionally biased region" description="Polar residues" evidence="12">
    <location>
        <begin position="160"/>
        <end position="170"/>
    </location>
</feature>
<evidence type="ECO:0000259" key="13">
    <source>
        <dbReference type="PROSITE" id="PS51819"/>
    </source>
</evidence>
<dbReference type="InterPro" id="IPR004361">
    <property type="entry name" value="Glyoxalase_1"/>
</dbReference>
<dbReference type="Gene3D" id="3.10.180.10">
    <property type="entry name" value="2,3-Dihydroxybiphenyl 1,2-Dioxygenase, domain 1"/>
    <property type="match status" value="2"/>
</dbReference>
<dbReference type="InterPro" id="IPR029068">
    <property type="entry name" value="Glyas_Bleomycin-R_OHBP_Dase"/>
</dbReference>
<feature type="compositionally biased region" description="Polar residues" evidence="12">
    <location>
        <begin position="126"/>
        <end position="135"/>
    </location>
</feature>
<gene>
    <name evidence="14" type="ORF">FH972_023416</name>
</gene>
<dbReference type="PROSITE" id="PS51819">
    <property type="entry name" value="VOC"/>
    <property type="match status" value="2"/>
</dbReference>
<dbReference type="PROSITE" id="PS00934">
    <property type="entry name" value="GLYOXALASE_I_1"/>
    <property type="match status" value="1"/>
</dbReference>
<feature type="region of interest" description="Disordered" evidence="12">
    <location>
        <begin position="578"/>
        <end position="608"/>
    </location>
</feature>
<feature type="active site" description="Proton donor/acceptor" evidence="9">
    <location>
        <position position="919"/>
    </location>
</feature>
<dbReference type="InterPro" id="IPR004360">
    <property type="entry name" value="Glyas_Fos-R_dOase_dom"/>
</dbReference>
<dbReference type="OrthoDB" id="16820at2759"/>
<feature type="compositionally biased region" description="Polar residues" evidence="12">
    <location>
        <begin position="77"/>
        <end position="112"/>
    </location>
</feature>
<reference evidence="14 15" key="1">
    <citation type="submission" date="2019-06" db="EMBL/GenBank/DDBJ databases">
        <title>A chromosomal-level reference genome of Carpinus fangiana (Coryloideae, Betulaceae).</title>
        <authorList>
            <person name="Yang X."/>
            <person name="Wang Z."/>
            <person name="Zhang L."/>
            <person name="Hao G."/>
            <person name="Liu J."/>
            <person name="Yang Y."/>
        </authorList>
    </citation>
    <scope>NUCLEOTIDE SEQUENCE [LARGE SCALE GENOMIC DNA]</scope>
    <source>
        <strain evidence="14">Cfa_2016G</strain>
        <tissue evidence="14">Leaf</tissue>
    </source>
</reference>
<proteinExistence type="inferred from homology"/>
<comment type="catalytic activity">
    <reaction evidence="8 11">
        <text>(R)-S-lactoylglutathione = methylglyoxal + glutathione</text>
        <dbReference type="Rhea" id="RHEA:19069"/>
        <dbReference type="ChEBI" id="CHEBI:17158"/>
        <dbReference type="ChEBI" id="CHEBI:57474"/>
        <dbReference type="ChEBI" id="CHEBI:57925"/>
        <dbReference type="EC" id="4.4.1.5"/>
    </reaction>
</comment>
<keyword evidence="6 10" id="KW-0862">Zinc</keyword>
<dbReference type="InterPro" id="IPR037523">
    <property type="entry name" value="VOC_core"/>
</dbReference>
<comment type="pathway">
    <text evidence="1 11">Secondary metabolite metabolism; methylglyoxal degradation; (R)-lactate from methylglyoxal: step 1/2.</text>
</comment>
<feature type="compositionally biased region" description="Polar residues" evidence="12">
    <location>
        <begin position="356"/>
        <end position="372"/>
    </location>
</feature>
<comment type="cofactor">
    <cofactor evidence="10">
        <name>Zn(2+)</name>
        <dbReference type="ChEBI" id="CHEBI:29105"/>
    </cofactor>
    <text evidence="10">Binds 1 zinc ion per subunit. In the homodimer, two zinc ions are bound between subunits.</text>
</comment>
<evidence type="ECO:0000256" key="1">
    <source>
        <dbReference type="ARBA" id="ARBA00005008"/>
    </source>
</evidence>
<comment type="caution">
    <text evidence="14">The sequence shown here is derived from an EMBL/GenBank/DDBJ whole genome shotgun (WGS) entry which is preliminary data.</text>
</comment>
<feature type="compositionally biased region" description="Low complexity" evidence="12">
    <location>
        <begin position="62"/>
        <end position="76"/>
    </location>
</feature>
<feature type="compositionally biased region" description="Polar residues" evidence="12">
    <location>
        <begin position="1"/>
        <end position="10"/>
    </location>
</feature>
<evidence type="ECO:0000256" key="9">
    <source>
        <dbReference type="PIRSR" id="PIRSR604361-1"/>
    </source>
</evidence>
<evidence type="ECO:0000256" key="5">
    <source>
        <dbReference type="ARBA" id="ARBA00022723"/>
    </source>
</evidence>
<feature type="domain" description="VOC" evidence="13">
    <location>
        <begin position="619"/>
        <end position="761"/>
    </location>
</feature>
<feature type="region of interest" description="Disordered" evidence="12">
    <location>
        <begin position="125"/>
        <end position="247"/>
    </location>
</feature>
<sequence>MPSSHDSTVTAKRPSISARHSSGSVQTLRSPSDALSTSAQARRPSQRHVVHSRMGPRAPSFNRNLNKLAKLTAANLSDESSSPRPGNVKRNSSTAHLARNSSSSALKKTYSETSLNRAATAAATTLVKNRSSTNLPRVASSRHVHKASRPKIAHNKRSTSHTAVPQTSVKNGVRFDLDNEEADIEDDVAQAKDASSSSYEEETLTPAEEARANQVPEEDEPPTHETPTPDVAPSPSISAKDPDTDSITSRLLSRNQSSGRIASQPIVSEAAAVFKGVAHPERTAPQPIDLSTPNASGQNLVSRFISASGGSSNNTPRNSHSLGKATPEDGWSEIARRNQSMTDMHAGGHHSRSESTRSGVLTPGNQHPSRTQQKLWLERDFSNIEPQQGRPPAFLRPNRSFALGLAPGLYPGGSEARLGHHQQHRQSHDQSSIEYRRIRMFQHPAAQAIKRLQDSGVTPRTKTPTRVPSAKAGIFGGANGAPSEKGSGLSASWSSRKGVATTPTPKTPVEAGLRRKGTVIMVLKHSCGTDVQEFLVLAGCMTRLFIHLDPSGFLSLWAGRSQVSVPHVTDCIYSRLKSLSSPPDQEQSVRSETNRCDPLTCQRGDQDAASESPGFACFISDYNLCCPHRHGKAVWGFLVSVLGMKLIDKYPNPDAKFDLYFMGYDGPHAVSGGNKRSDREGLVELTHNYGTEDQADFKYHNGNDEPQGFGHICISVDNIQAACKRLEDMGIAFKKKLTDGRMKHIAFALDPDNYWVEIIGQRPLEQVQDDGFTDMGLYRMNHTMIRVKDAERSLEFYQKTMGMKLLRTVEQKEASFNLYFLGYGPTADGKETNNVNPGASREGLLELTWNYGTESKADFAYHNGNNEPQGFGHIAVSVDDIDAACARFEEQGVQWKKRLTDGRMKNIAFVLDPDNYWIEVIQNEALKN</sequence>
<keyword evidence="15" id="KW-1185">Reference proteome</keyword>
<feature type="binding site" evidence="10">
    <location>
        <position position="846"/>
    </location>
    <ligand>
        <name>Zn(2+)</name>
        <dbReference type="ChEBI" id="CHEBI:29105"/>
        <note>ligand shared between dimeric partners</note>
    </ligand>
</feature>
<protein>
    <recommendedName>
        <fullName evidence="4 11">Lactoylglutathione lyase</fullName>
        <ecNumber evidence="3 11">4.4.1.5</ecNumber>
    </recommendedName>
    <alternativeName>
        <fullName evidence="11">Glyoxalase I</fullName>
    </alternativeName>
</protein>
<comment type="similarity">
    <text evidence="2 11">Belongs to the glyoxalase I family.</text>
</comment>
<organism evidence="14 15">
    <name type="scientific">Carpinus fangiana</name>
    <dbReference type="NCBI Taxonomy" id="176857"/>
    <lineage>
        <taxon>Eukaryota</taxon>
        <taxon>Viridiplantae</taxon>
        <taxon>Streptophyta</taxon>
        <taxon>Embryophyta</taxon>
        <taxon>Tracheophyta</taxon>
        <taxon>Spermatophyta</taxon>
        <taxon>Magnoliopsida</taxon>
        <taxon>eudicotyledons</taxon>
        <taxon>Gunneridae</taxon>
        <taxon>Pentapetalae</taxon>
        <taxon>rosids</taxon>
        <taxon>fabids</taxon>
        <taxon>Fagales</taxon>
        <taxon>Betulaceae</taxon>
        <taxon>Carpinus</taxon>
    </lineage>
</organism>
<dbReference type="AlphaFoldDB" id="A0A5N6KVM4"/>
<dbReference type="PANTHER" id="PTHR10374:SF30">
    <property type="entry name" value="LACTOYLGLUTATHIONE LYASE"/>
    <property type="match status" value="1"/>
</dbReference>
<dbReference type="UniPathway" id="UPA00619">
    <property type="reaction ID" value="UER00675"/>
</dbReference>
<feature type="domain" description="VOC" evidence="13">
    <location>
        <begin position="779"/>
        <end position="923"/>
    </location>
</feature>
<feature type="compositionally biased region" description="Basic residues" evidence="12">
    <location>
        <begin position="140"/>
        <end position="159"/>
    </location>
</feature>
<feature type="compositionally biased region" description="Polar residues" evidence="12">
    <location>
        <begin position="308"/>
        <end position="321"/>
    </location>
</feature>
<dbReference type="EMBL" id="VIBQ01000013">
    <property type="protein sequence ID" value="KAB8346374.1"/>
    <property type="molecule type" value="Genomic_DNA"/>
</dbReference>
<dbReference type="PROSITE" id="PS00935">
    <property type="entry name" value="GLYOXALASE_I_2"/>
    <property type="match status" value="2"/>
</dbReference>
<feature type="binding site" evidence="10">
    <location>
        <position position="919"/>
    </location>
    <ligand>
        <name>Zn(2+)</name>
        <dbReference type="ChEBI" id="CHEBI:29105"/>
        <note>ligand shared between dimeric partners</note>
    </ligand>
</feature>
<evidence type="ECO:0000256" key="12">
    <source>
        <dbReference type="SAM" id="MobiDB-lite"/>
    </source>
</evidence>
<dbReference type="CDD" id="cd07233">
    <property type="entry name" value="GlxI_Zn"/>
    <property type="match status" value="2"/>
</dbReference>
<evidence type="ECO:0000313" key="15">
    <source>
        <dbReference type="Proteomes" id="UP000327013"/>
    </source>
</evidence>
<dbReference type="InterPro" id="IPR018146">
    <property type="entry name" value="Glyoxalase_1_CS"/>
</dbReference>
<evidence type="ECO:0000256" key="11">
    <source>
        <dbReference type="RuleBase" id="RU361179"/>
    </source>
</evidence>
<dbReference type="NCBIfam" id="TIGR00068">
    <property type="entry name" value="glyox_I"/>
    <property type="match status" value="2"/>
</dbReference>
<feature type="compositionally biased region" description="Low complexity" evidence="12">
    <location>
        <begin position="457"/>
        <end position="468"/>
    </location>
</feature>
<keyword evidence="7 11" id="KW-0456">Lyase</keyword>
<dbReference type="GO" id="GO:0046872">
    <property type="term" value="F:metal ion binding"/>
    <property type="evidence" value="ECO:0007669"/>
    <property type="project" value="UniProtKB-UniRule"/>
</dbReference>
<dbReference type="SUPFAM" id="SSF54593">
    <property type="entry name" value="Glyoxalase/Bleomycin resistance protein/Dihydroxybiphenyl dioxygenase"/>
    <property type="match status" value="2"/>
</dbReference>